<dbReference type="InterPro" id="IPR029062">
    <property type="entry name" value="Class_I_gatase-like"/>
</dbReference>
<name>A0A857DD56_9FIRM</name>
<dbReference type="InterPro" id="IPR002161">
    <property type="entry name" value="PdxT/SNO"/>
</dbReference>
<evidence type="ECO:0000256" key="10">
    <source>
        <dbReference type="HAMAP-Rule" id="MF_01615"/>
    </source>
</evidence>
<dbReference type="GO" id="GO:0004359">
    <property type="term" value="F:glutaminase activity"/>
    <property type="evidence" value="ECO:0007669"/>
    <property type="project" value="UniProtKB-UniRule"/>
</dbReference>
<dbReference type="HAMAP" id="MF_01615">
    <property type="entry name" value="PdxT"/>
    <property type="match status" value="1"/>
</dbReference>
<dbReference type="UniPathway" id="UPA00245"/>
<gene>
    <name evidence="10 13" type="primary">pdxT</name>
    <name evidence="13" type="ORF">GQ588_00040</name>
</gene>
<evidence type="ECO:0000256" key="11">
    <source>
        <dbReference type="PIRSR" id="PIRSR005639-1"/>
    </source>
</evidence>
<dbReference type="GO" id="GO:0036381">
    <property type="term" value="F:pyridoxal 5'-phosphate synthase (glutamine hydrolysing) activity"/>
    <property type="evidence" value="ECO:0007669"/>
    <property type="project" value="UniProtKB-UniRule"/>
</dbReference>
<sequence>MSMKKKIGVLAIQGAFREHCKSLEKLGVEAVEVRSVDDLKGISGLIIPGGESTAIGKQLEIDGFGDKIVEMAGEGFPIFGTCAGMILLSKKIDRSNQYSLGLLDISVKRNAFGRQIASFEADIPVKGLKGGNLRAVFIRAPYVTEAGPELDVLAAYAGKIVLVQDDHILASAFHPELTDDTRIHEYFINIVDQYRK</sequence>
<comment type="catalytic activity">
    <reaction evidence="7 10">
        <text>L-glutamine + H2O = L-glutamate + NH4(+)</text>
        <dbReference type="Rhea" id="RHEA:15889"/>
        <dbReference type="ChEBI" id="CHEBI:15377"/>
        <dbReference type="ChEBI" id="CHEBI:28938"/>
        <dbReference type="ChEBI" id="CHEBI:29985"/>
        <dbReference type="ChEBI" id="CHEBI:58359"/>
        <dbReference type="EC" id="3.5.1.2"/>
    </reaction>
</comment>
<dbReference type="AlphaFoldDB" id="A0A857DD56"/>
<feature type="binding site" evidence="10 12">
    <location>
        <position position="109"/>
    </location>
    <ligand>
        <name>L-glutamine</name>
        <dbReference type="ChEBI" id="CHEBI:58359"/>
    </ligand>
</feature>
<keyword evidence="3 10" id="KW-0663">Pyridoxal phosphate</keyword>
<evidence type="ECO:0000256" key="2">
    <source>
        <dbReference type="ARBA" id="ARBA00022801"/>
    </source>
</evidence>
<feature type="active site" description="Nucleophile" evidence="10 11">
    <location>
        <position position="82"/>
    </location>
</feature>
<feature type="active site" description="Charge relay system" evidence="10 11">
    <location>
        <position position="176"/>
    </location>
</feature>
<feature type="binding site" evidence="10 12">
    <location>
        <begin position="138"/>
        <end position="139"/>
    </location>
    <ligand>
        <name>L-glutamine</name>
        <dbReference type="ChEBI" id="CHEBI:58359"/>
    </ligand>
</feature>
<feature type="active site" description="Charge relay system" evidence="10 11">
    <location>
        <position position="174"/>
    </location>
</feature>
<dbReference type="EMBL" id="CP046996">
    <property type="protein sequence ID" value="QGZ99173.1"/>
    <property type="molecule type" value="Genomic_DNA"/>
</dbReference>
<dbReference type="GO" id="GO:0042823">
    <property type="term" value="P:pyridoxal phosphate biosynthetic process"/>
    <property type="evidence" value="ECO:0007669"/>
    <property type="project" value="UniProtKB-UniRule"/>
</dbReference>
<organism evidence="13 14">
    <name type="scientific">Dehalobacter restrictus</name>
    <dbReference type="NCBI Taxonomy" id="55583"/>
    <lineage>
        <taxon>Bacteria</taxon>
        <taxon>Bacillati</taxon>
        <taxon>Bacillota</taxon>
        <taxon>Clostridia</taxon>
        <taxon>Eubacteriales</taxon>
        <taxon>Desulfitobacteriaceae</taxon>
        <taxon>Dehalobacter</taxon>
    </lineage>
</organism>
<keyword evidence="4 10" id="KW-0315">Glutamine amidotransferase</keyword>
<feature type="binding site" evidence="10 12">
    <location>
        <begin position="50"/>
        <end position="52"/>
    </location>
    <ligand>
        <name>L-glutamine</name>
        <dbReference type="ChEBI" id="CHEBI:58359"/>
    </ligand>
</feature>
<evidence type="ECO:0000256" key="9">
    <source>
        <dbReference type="ARBA" id="ARBA00064749"/>
    </source>
</evidence>
<comment type="pathway">
    <text evidence="10">Cofactor biosynthesis; pyridoxal 5'-phosphate biosynthesis.</text>
</comment>
<evidence type="ECO:0000256" key="3">
    <source>
        <dbReference type="ARBA" id="ARBA00022898"/>
    </source>
</evidence>
<dbReference type="GO" id="GO:0006543">
    <property type="term" value="P:L-glutamine catabolic process"/>
    <property type="evidence" value="ECO:0007669"/>
    <property type="project" value="UniProtKB-UniRule"/>
</dbReference>
<dbReference type="CDD" id="cd01749">
    <property type="entry name" value="GATase1_PB"/>
    <property type="match status" value="1"/>
</dbReference>
<evidence type="ECO:0000256" key="4">
    <source>
        <dbReference type="ARBA" id="ARBA00022962"/>
    </source>
</evidence>
<dbReference type="RefSeq" id="WP_019224892.1">
    <property type="nucleotide sequence ID" value="NZ_CP046996.1"/>
</dbReference>
<evidence type="ECO:0000256" key="1">
    <source>
        <dbReference type="ARBA" id="ARBA00008345"/>
    </source>
</evidence>
<dbReference type="PROSITE" id="PS51130">
    <property type="entry name" value="PDXT_SNO_2"/>
    <property type="match status" value="1"/>
</dbReference>
<dbReference type="Proteomes" id="UP000430508">
    <property type="component" value="Chromosome"/>
</dbReference>
<dbReference type="EC" id="4.3.3.6" evidence="10"/>
<dbReference type="PANTHER" id="PTHR31559:SF0">
    <property type="entry name" value="PYRIDOXAL 5'-PHOSPHATE SYNTHASE SUBUNIT SNO1-RELATED"/>
    <property type="match status" value="1"/>
</dbReference>
<reference evidence="13 14" key="1">
    <citation type="submission" date="2019-12" db="EMBL/GenBank/DDBJ databases">
        <title>Sequence classification of anaerobic respiratory reductive dehalogenases: First we see many, then we see few.</title>
        <authorList>
            <person name="Molenda O."/>
            <person name="Puentes Jacome L.A."/>
            <person name="Cao X."/>
            <person name="Nesbo C.L."/>
            <person name="Tang S."/>
            <person name="Morson N."/>
            <person name="Patron J."/>
            <person name="Lomheim L."/>
            <person name="Wishart D.S."/>
            <person name="Edwards E.A."/>
        </authorList>
    </citation>
    <scope>NUCLEOTIDE SEQUENCE [LARGE SCALE GENOMIC DNA]</scope>
    <source>
        <strain evidence="13 14">12DCA</strain>
    </source>
</reference>
<dbReference type="EC" id="3.5.1.2" evidence="10"/>
<dbReference type="PANTHER" id="PTHR31559">
    <property type="entry name" value="PYRIDOXAL 5'-PHOSPHATE SYNTHASE SUBUNIT SNO"/>
    <property type="match status" value="1"/>
</dbReference>
<dbReference type="FunFam" id="3.40.50.880:FF:000010">
    <property type="entry name" value="uncharacterized protein LOC100176842 isoform X2"/>
    <property type="match status" value="1"/>
</dbReference>
<accession>A0A857DD56</accession>
<dbReference type="Gene3D" id="3.40.50.880">
    <property type="match status" value="1"/>
</dbReference>
<evidence type="ECO:0000256" key="7">
    <source>
        <dbReference type="ARBA" id="ARBA00049534"/>
    </source>
</evidence>
<dbReference type="InterPro" id="IPR021196">
    <property type="entry name" value="PdxT/SNO_CS"/>
</dbReference>
<evidence type="ECO:0000313" key="13">
    <source>
        <dbReference type="EMBL" id="QGZ99173.1"/>
    </source>
</evidence>
<dbReference type="PROSITE" id="PS51273">
    <property type="entry name" value="GATASE_TYPE_1"/>
    <property type="match status" value="1"/>
</dbReference>
<keyword evidence="5 10" id="KW-0456">Lyase</keyword>
<evidence type="ECO:0000313" key="14">
    <source>
        <dbReference type="Proteomes" id="UP000430508"/>
    </source>
</evidence>
<evidence type="ECO:0000256" key="8">
    <source>
        <dbReference type="ARBA" id="ARBA00054599"/>
    </source>
</evidence>
<comment type="subunit">
    <text evidence="9 10">In the presence of PdxS, forms a dodecamer of heterodimers. Only shows activity in the heterodimer.</text>
</comment>
<dbReference type="GO" id="GO:1903600">
    <property type="term" value="C:glutaminase complex"/>
    <property type="evidence" value="ECO:0007669"/>
    <property type="project" value="TreeGrafter"/>
</dbReference>
<comment type="function">
    <text evidence="8 10">Catalyzes the hydrolysis of glutamine to glutamate and ammonia as part of the biosynthesis of pyridoxal 5'-phosphate. The resulting ammonia molecule is channeled to the active site of PdxS.</text>
</comment>
<protein>
    <recommendedName>
        <fullName evidence="10">Pyridoxal 5'-phosphate synthase subunit PdxT</fullName>
        <ecNumber evidence="10">4.3.3.6</ecNumber>
    </recommendedName>
    <alternativeName>
        <fullName evidence="10">Pdx2</fullName>
    </alternativeName>
    <alternativeName>
        <fullName evidence="10">Pyridoxal 5'-phosphate synthase glutaminase subunit</fullName>
        <ecNumber evidence="10">3.5.1.2</ecNumber>
    </alternativeName>
</protein>
<dbReference type="SUPFAM" id="SSF52317">
    <property type="entry name" value="Class I glutamine amidotransferase-like"/>
    <property type="match status" value="1"/>
</dbReference>
<dbReference type="PIRSF" id="PIRSF005639">
    <property type="entry name" value="Glut_amidoT_SNO"/>
    <property type="match status" value="1"/>
</dbReference>
<evidence type="ECO:0000256" key="6">
    <source>
        <dbReference type="ARBA" id="ARBA00047992"/>
    </source>
</evidence>
<evidence type="ECO:0000256" key="12">
    <source>
        <dbReference type="PIRSR" id="PIRSR005639-2"/>
    </source>
</evidence>
<comment type="catalytic activity">
    <reaction evidence="6 10">
        <text>aldehydo-D-ribose 5-phosphate + D-glyceraldehyde 3-phosphate + L-glutamine = pyridoxal 5'-phosphate + L-glutamate + phosphate + 3 H2O + H(+)</text>
        <dbReference type="Rhea" id="RHEA:31507"/>
        <dbReference type="ChEBI" id="CHEBI:15377"/>
        <dbReference type="ChEBI" id="CHEBI:15378"/>
        <dbReference type="ChEBI" id="CHEBI:29985"/>
        <dbReference type="ChEBI" id="CHEBI:43474"/>
        <dbReference type="ChEBI" id="CHEBI:58273"/>
        <dbReference type="ChEBI" id="CHEBI:58359"/>
        <dbReference type="ChEBI" id="CHEBI:59776"/>
        <dbReference type="ChEBI" id="CHEBI:597326"/>
        <dbReference type="EC" id="4.3.3.6"/>
    </reaction>
</comment>
<keyword evidence="2 10" id="KW-0378">Hydrolase</keyword>
<dbReference type="NCBIfam" id="TIGR03800">
    <property type="entry name" value="PLP_synth_Pdx2"/>
    <property type="match status" value="1"/>
</dbReference>
<dbReference type="GO" id="GO:0008614">
    <property type="term" value="P:pyridoxine metabolic process"/>
    <property type="evidence" value="ECO:0007669"/>
    <property type="project" value="TreeGrafter"/>
</dbReference>
<proteinExistence type="inferred from homology"/>
<dbReference type="Pfam" id="PF01174">
    <property type="entry name" value="SNO"/>
    <property type="match status" value="1"/>
</dbReference>
<comment type="similarity">
    <text evidence="1 10">Belongs to the glutaminase PdxT/SNO family.</text>
</comment>
<dbReference type="PROSITE" id="PS01236">
    <property type="entry name" value="PDXT_SNO_1"/>
    <property type="match status" value="1"/>
</dbReference>
<dbReference type="GO" id="GO:0005829">
    <property type="term" value="C:cytosol"/>
    <property type="evidence" value="ECO:0007669"/>
    <property type="project" value="TreeGrafter"/>
</dbReference>
<evidence type="ECO:0000256" key="5">
    <source>
        <dbReference type="ARBA" id="ARBA00023239"/>
    </source>
</evidence>